<reference evidence="4" key="1">
    <citation type="journal article" date="2020" name="mSystems">
        <title>Genome- and Community-Level Interaction Insights into Carbon Utilization and Element Cycling Functions of Hydrothermarchaeota in Hydrothermal Sediment.</title>
        <authorList>
            <person name="Zhou Z."/>
            <person name="Liu Y."/>
            <person name="Xu W."/>
            <person name="Pan J."/>
            <person name="Luo Z.H."/>
            <person name="Li M."/>
        </authorList>
    </citation>
    <scope>NUCLEOTIDE SEQUENCE [LARGE SCALE GENOMIC DNA]</scope>
    <source>
        <strain evidence="4">SpSt-86</strain>
    </source>
</reference>
<gene>
    <name evidence="4" type="ORF">ENW55_03275</name>
</gene>
<evidence type="ECO:0000256" key="2">
    <source>
        <dbReference type="PIRSR" id="PIRSR015853-2"/>
    </source>
</evidence>
<evidence type="ECO:0000256" key="3">
    <source>
        <dbReference type="SAM" id="Phobius"/>
    </source>
</evidence>
<accession>A0A832I7I6</accession>
<keyword evidence="3" id="KW-0472">Membrane</keyword>
<feature type="binding site" evidence="2">
    <location>
        <position position="141"/>
    </location>
    <ligand>
        <name>Zn(2+)</name>
        <dbReference type="ChEBI" id="CHEBI:29105"/>
        <label>2</label>
    </ligand>
</feature>
<proteinExistence type="predicted"/>
<feature type="active site" description="Nucleophile" evidence="1">
    <location>
        <position position="122"/>
    </location>
</feature>
<protein>
    <submittedName>
        <fullName evidence="4">Peptidase M55</fullName>
    </submittedName>
</protein>
<dbReference type="GO" id="GO:0046872">
    <property type="term" value="F:metal ion binding"/>
    <property type="evidence" value="ECO:0007669"/>
    <property type="project" value="UniProtKB-KW"/>
</dbReference>
<keyword evidence="2" id="KW-0862">Zinc</keyword>
<dbReference type="InterPro" id="IPR007035">
    <property type="entry name" value="Peptidase_M55"/>
</dbReference>
<feature type="binding site" evidence="2">
    <location>
        <position position="110"/>
    </location>
    <ligand>
        <name>Zn(2+)</name>
        <dbReference type="ChEBI" id="CHEBI:29105"/>
        <label>2</label>
    </ligand>
</feature>
<dbReference type="SUPFAM" id="SSF63992">
    <property type="entry name" value="Dipeptide transport protein"/>
    <property type="match status" value="1"/>
</dbReference>
<dbReference type="PIRSF" id="PIRSF015853">
    <property type="entry name" value="Pep_DppA"/>
    <property type="match status" value="1"/>
</dbReference>
<comment type="caution">
    <text evidence="4">The sequence shown here is derived from an EMBL/GenBank/DDBJ whole genome shotgun (WGS) entry which is preliminary data.</text>
</comment>
<dbReference type="Gene3D" id="3.40.50.10780">
    <property type="entry name" value="Dipeptide transport protein"/>
    <property type="match status" value="1"/>
</dbReference>
<feature type="binding site" evidence="2">
    <location>
        <position position="64"/>
    </location>
    <ligand>
        <name>Zn(2+)</name>
        <dbReference type="ChEBI" id="CHEBI:29105"/>
        <label>2</label>
    </ligand>
</feature>
<name>A0A832I7I6_9THEM</name>
<dbReference type="EMBL" id="DTKQ01000025">
    <property type="protein sequence ID" value="HGZ78990.1"/>
    <property type="molecule type" value="Genomic_DNA"/>
</dbReference>
<keyword evidence="2" id="KW-0479">Metal-binding</keyword>
<feature type="transmembrane region" description="Helical" evidence="3">
    <location>
        <begin position="263"/>
        <end position="280"/>
    </location>
</feature>
<keyword evidence="3" id="KW-1133">Transmembrane helix</keyword>
<dbReference type="Pfam" id="PF04951">
    <property type="entry name" value="Peptidase_M55"/>
    <property type="match status" value="1"/>
</dbReference>
<evidence type="ECO:0000313" key="4">
    <source>
        <dbReference type="EMBL" id="HGZ78990.1"/>
    </source>
</evidence>
<feature type="binding site" evidence="2">
    <location>
        <position position="13"/>
    </location>
    <ligand>
        <name>Zn(2+)</name>
        <dbReference type="ChEBI" id="CHEBI:29105"/>
        <label>1</label>
    </ligand>
</feature>
<organism evidence="4">
    <name type="scientific">Pseudothermotoga hypogea</name>
    <dbReference type="NCBI Taxonomy" id="57487"/>
    <lineage>
        <taxon>Bacteria</taxon>
        <taxon>Thermotogati</taxon>
        <taxon>Thermotogota</taxon>
        <taxon>Thermotogae</taxon>
        <taxon>Thermotogales</taxon>
        <taxon>Thermotogaceae</taxon>
        <taxon>Pseudothermotoga</taxon>
    </lineage>
</organism>
<dbReference type="InterPro" id="IPR027476">
    <property type="entry name" value="DppA_N"/>
</dbReference>
<dbReference type="AlphaFoldDB" id="A0A832I7I6"/>
<evidence type="ECO:0000256" key="1">
    <source>
        <dbReference type="PIRSR" id="PIRSR015853-1"/>
    </source>
</evidence>
<dbReference type="InterPro" id="IPR036177">
    <property type="entry name" value="Peptidase_M55_sf"/>
</dbReference>
<sequence length="285" mass="31868">MRRDHMKIYVSVDMEGLAGIATWGEVDTSKKEASEALQEHLRALLEGLFSSGVGIDQVLICDAHGSGTAIPYKICEEFDNVSLVHGPIRKDYMMSGLDSTFDRVIFLGYHAGIGTKNAIMDHTYSSSLIHNVWINGKRMNEALINAGFAAHHNVPICLVVGDGALKEELDKEFHGTWLFVDTKMGLGRYAAIMKPKKRLFEEMKRAAAEAVKIPRNELVLYGFDAPVELKIEMKDTVYADMAELIPGIERIDGRTVRFVHNDYPVVFNTIMAIVYVAMAARDWRS</sequence>
<keyword evidence="3" id="KW-0812">Transmembrane</keyword>
<dbReference type="Gene3D" id="3.30.1360.130">
    <property type="entry name" value="Dipeptide transport protein"/>
    <property type="match status" value="1"/>
</dbReference>
<feature type="binding site" evidence="2">
    <location>
        <position position="15"/>
    </location>
    <ligand>
        <name>Zn(2+)</name>
        <dbReference type="ChEBI" id="CHEBI:29105"/>
        <label>1</label>
    </ligand>
</feature>
<dbReference type="CDD" id="cd08769">
    <property type="entry name" value="DAP_dppA_2"/>
    <property type="match status" value="1"/>
</dbReference>
<feature type="binding site" evidence="2">
    <location>
        <position position="13"/>
    </location>
    <ligand>
        <name>Zn(2+)</name>
        <dbReference type="ChEBI" id="CHEBI:29105"/>
        <label>2</label>
    </ligand>
</feature>